<protein>
    <recommendedName>
        <fullName evidence="2">Vacuolar protein sorting-associated protein 29</fullName>
    </recommendedName>
    <alternativeName>
        <fullName evidence="5">Vesicle protein sorting 29</fullName>
    </alternativeName>
</protein>
<comment type="similarity">
    <text evidence="1">Belongs to the VPS29 family.</text>
</comment>
<keyword evidence="4" id="KW-0378">Hydrolase</keyword>
<proteinExistence type="inferred from homology"/>
<dbReference type="GO" id="GO:0016787">
    <property type="term" value="F:hydrolase activity"/>
    <property type="evidence" value="ECO:0007669"/>
    <property type="project" value="UniProtKB-KW"/>
</dbReference>
<dbReference type="OrthoDB" id="10258130at2759"/>
<reference evidence="7 8" key="2">
    <citation type="submission" date="2018-08" db="EMBL/GenBank/DDBJ databases">
        <authorList>
            <person name="Laetsch R D."/>
            <person name="Stevens L."/>
            <person name="Kumar S."/>
            <person name="Blaxter L. M."/>
        </authorList>
    </citation>
    <scope>NUCLEOTIDE SEQUENCE [LARGE SCALE GENOMIC DNA]</scope>
</reference>
<dbReference type="InterPro" id="IPR020935">
    <property type="entry name" value="PdiEstase_YfcE_CS"/>
</dbReference>
<evidence type="ECO:0000313" key="9">
    <source>
        <dbReference type="WBParaSite" id="nOo.2.0.1.t07267-RA"/>
    </source>
</evidence>
<sequence length="86" mass="9589">MLARQMDVDVLITGHTHECQTFQHEGRFYVNPGSATGAFSAIQSDVIPSFALLDVQVGTLITYLYRLIDDQVKVERVQFSKPTTDG</sequence>
<feature type="domain" description="Calcineurin-like phosphoesterase" evidence="6">
    <location>
        <begin position="5"/>
        <end position="56"/>
    </location>
</feature>
<gene>
    <name evidence="7" type="ORF">NOO_LOCUS7267</name>
</gene>
<evidence type="ECO:0000313" key="7">
    <source>
        <dbReference type="EMBL" id="VDK85618.1"/>
    </source>
</evidence>
<reference evidence="9" key="1">
    <citation type="submission" date="2016-06" db="UniProtKB">
        <authorList>
            <consortium name="WormBaseParasite"/>
        </authorList>
    </citation>
    <scope>IDENTIFICATION</scope>
</reference>
<dbReference type="Gene3D" id="3.60.21.10">
    <property type="match status" value="1"/>
</dbReference>
<dbReference type="AlphaFoldDB" id="A0A182EGP3"/>
<dbReference type="PROSITE" id="PS01269">
    <property type="entry name" value="UPF0025"/>
    <property type="match status" value="1"/>
</dbReference>
<evidence type="ECO:0000313" key="8">
    <source>
        <dbReference type="Proteomes" id="UP000271087"/>
    </source>
</evidence>
<accession>A0A182EGP3</accession>
<dbReference type="STRING" id="42157.A0A182EGP3"/>
<name>A0A182EGP3_ONCOC</name>
<dbReference type="GO" id="GO:0046872">
    <property type="term" value="F:metal ion binding"/>
    <property type="evidence" value="ECO:0007669"/>
    <property type="project" value="UniProtKB-KW"/>
</dbReference>
<keyword evidence="3" id="KW-0479">Metal-binding</keyword>
<evidence type="ECO:0000256" key="3">
    <source>
        <dbReference type="ARBA" id="ARBA00022723"/>
    </source>
</evidence>
<evidence type="ECO:0000259" key="6">
    <source>
        <dbReference type="Pfam" id="PF12850"/>
    </source>
</evidence>
<evidence type="ECO:0000256" key="5">
    <source>
        <dbReference type="ARBA" id="ARBA00031913"/>
    </source>
</evidence>
<dbReference type="InterPro" id="IPR029052">
    <property type="entry name" value="Metallo-depent_PP-like"/>
</dbReference>
<dbReference type="Pfam" id="PF12850">
    <property type="entry name" value="Metallophos_2"/>
    <property type="match status" value="1"/>
</dbReference>
<evidence type="ECO:0000256" key="1">
    <source>
        <dbReference type="ARBA" id="ARBA00005945"/>
    </source>
</evidence>
<organism evidence="9">
    <name type="scientific">Onchocerca ochengi</name>
    <name type="common">Filarial nematode worm</name>
    <dbReference type="NCBI Taxonomy" id="42157"/>
    <lineage>
        <taxon>Eukaryota</taxon>
        <taxon>Metazoa</taxon>
        <taxon>Ecdysozoa</taxon>
        <taxon>Nematoda</taxon>
        <taxon>Chromadorea</taxon>
        <taxon>Rhabditida</taxon>
        <taxon>Spirurina</taxon>
        <taxon>Spiruromorpha</taxon>
        <taxon>Filarioidea</taxon>
        <taxon>Onchocercidae</taxon>
        <taxon>Onchocerca</taxon>
    </lineage>
</organism>
<dbReference type="SUPFAM" id="SSF56300">
    <property type="entry name" value="Metallo-dependent phosphatases"/>
    <property type="match status" value="1"/>
</dbReference>
<dbReference type="WBParaSite" id="nOo.2.0.1.t07267-RA">
    <property type="protein sequence ID" value="nOo.2.0.1.t07267-RA"/>
    <property type="gene ID" value="nOo.2.0.1.g07267"/>
</dbReference>
<dbReference type="PANTHER" id="PTHR11124">
    <property type="entry name" value="VACUOLAR SORTING PROTEIN VPS29"/>
    <property type="match status" value="1"/>
</dbReference>
<keyword evidence="8" id="KW-1185">Reference proteome</keyword>
<evidence type="ECO:0000256" key="2">
    <source>
        <dbReference type="ARBA" id="ARBA00017767"/>
    </source>
</evidence>
<evidence type="ECO:0000256" key="4">
    <source>
        <dbReference type="ARBA" id="ARBA00022801"/>
    </source>
</evidence>
<dbReference type="InterPro" id="IPR000979">
    <property type="entry name" value="Phosphodiesterase_MJ0936/Vps29"/>
</dbReference>
<dbReference type="Proteomes" id="UP000271087">
    <property type="component" value="Unassembled WGS sequence"/>
</dbReference>
<dbReference type="EMBL" id="UYRW01002530">
    <property type="protein sequence ID" value="VDK85618.1"/>
    <property type="molecule type" value="Genomic_DNA"/>
</dbReference>
<dbReference type="InterPro" id="IPR024654">
    <property type="entry name" value="Calcineurin-like_PHP_lpxH"/>
</dbReference>